<reference evidence="1" key="1">
    <citation type="submission" date="2017-03" db="EMBL/GenBank/DDBJ databases">
        <title>The mitochondrial genome of the carnivorous plant Utricularia reniformis (Lentibulariaceae): structure, comparative analysis and evolutionary landmarks.</title>
        <authorList>
            <person name="Silva S.R."/>
            <person name="Alvarenga D.O."/>
            <person name="Michael T.P."/>
            <person name="Miranda V.F.O."/>
            <person name="Varani A.M."/>
        </authorList>
    </citation>
    <scope>NUCLEOTIDE SEQUENCE</scope>
</reference>
<keyword evidence="1" id="KW-0496">Mitochondrion</keyword>
<evidence type="ECO:0000313" key="1">
    <source>
        <dbReference type="EMBL" id="ART30828.1"/>
    </source>
</evidence>
<gene>
    <name evidence="1" type="ORF">AEK19_MT0572</name>
</gene>
<sequence>MRQRNVGNTSTRIQQALKYTSNIVHPYEIESRRAKIKYKKINLLDFFFRFDRIIRPSRYFY</sequence>
<dbReference type="AlphaFoldDB" id="A0A1Y0B0C1"/>
<dbReference type="EMBL" id="KY774314">
    <property type="protein sequence ID" value="ART30828.1"/>
    <property type="molecule type" value="Genomic_DNA"/>
</dbReference>
<accession>A0A1Y0B0C1</accession>
<geneLocation type="mitochondrion" evidence="1"/>
<protein>
    <submittedName>
        <fullName evidence="1">Uncharacterized protein</fullName>
    </submittedName>
</protein>
<name>A0A1Y0B0C1_9LAMI</name>
<organism evidence="1">
    <name type="scientific">Utricularia reniformis</name>
    <dbReference type="NCBI Taxonomy" id="192314"/>
    <lineage>
        <taxon>Eukaryota</taxon>
        <taxon>Viridiplantae</taxon>
        <taxon>Streptophyta</taxon>
        <taxon>Embryophyta</taxon>
        <taxon>Tracheophyta</taxon>
        <taxon>Spermatophyta</taxon>
        <taxon>Magnoliopsida</taxon>
        <taxon>eudicotyledons</taxon>
        <taxon>Gunneridae</taxon>
        <taxon>Pentapetalae</taxon>
        <taxon>asterids</taxon>
        <taxon>lamiids</taxon>
        <taxon>Lamiales</taxon>
        <taxon>Lentibulariaceae</taxon>
        <taxon>Utricularia</taxon>
    </lineage>
</organism>
<proteinExistence type="predicted"/>